<dbReference type="Proteomes" id="UP000636891">
    <property type="component" value="Unassembled WGS sequence"/>
</dbReference>
<dbReference type="Pfam" id="PF00534">
    <property type="entry name" value="Glycos_transf_1"/>
    <property type="match status" value="1"/>
</dbReference>
<name>A0ABR7CPW3_9BACT</name>
<dbReference type="InterPro" id="IPR050194">
    <property type="entry name" value="Glycosyltransferase_grp1"/>
</dbReference>
<gene>
    <name evidence="3" type="ORF">H8S08_11850</name>
</gene>
<dbReference type="InterPro" id="IPR001296">
    <property type="entry name" value="Glyco_trans_1"/>
</dbReference>
<feature type="domain" description="Glycosyl transferase family 1" evidence="2">
    <location>
        <begin position="134"/>
        <end position="290"/>
    </location>
</feature>
<evidence type="ECO:0000259" key="2">
    <source>
        <dbReference type="Pfam" id="PF00534"/>
    </source>
</evidence>
<keyword evidence="1" id="KW-0472">Membrane</keyword>
<comment type="caution">
    <text evidence="3">The sequence shown here is derived from an EMBL/GenBank/DDBJ whole genome shotgun (WGS) entry which is preliminary data.</text>
</comment>
<keyword evidence="4" id="KW-1185">Reference proteome</keyword>
<feature type="transmembrane region" description="Helical" evidence="1">
    <location>
        <begin position="14"/>
        <end position="33"/>
    </location>
</feature>
<protein>
    <submittedName>
        <fullName evidence="3">Glycosyltransferase family 4 protein</fullName>
    </submittedName>
</protein>
<dbReference type="PANTHER" id="PTHR45947:SF3">
    <property type="entry name" value="SULFOQUINOVOSYL TRANSFERASE SQD2"/>
    <property type="match status" value="1"/>
</dbReference>
<keyword evidence="1" id="KW-0812">Transmembrane</keyword>
<accession>A0ABR7CPW3</accession>
<dbReference type="PANTHER" id="PTHR45947">
    <property type="entry name" value="SULFOQUINOVOSYL TRANSFERASE SQD2"/>
    <property type="match status" value="1"/>
</dbReference>
<dbReference type="Gene3D" id="3.40.50.2000">
    <property type="entry name" value="Glycogen Phosphorylase B"/>
    <property type="match status" value="1"/>
</dbReference>
<organism evidence="3 4">
    <name type="scientific">Alistipes hominis</name>
    <dbReference type="NCBI Taxonomy" id="2763015"/>
    <lineage>
        <taxon>Bacteria</taxon>
        <taxon>Pseudomonadati</taxon>
        <taxon>Bacteroidota</taxon>
        <taxon>Bacteroidia</taxon>
        <taxon>Bacteroidales</taxon>
        <taxon>Rikenellaceae</taxon>
        <taxon>Alistipes</taxon>
    </lineage>
</organism>
<evidence type="ECO:0000256" key="1">
    <source>
        <dbReference type="SAM" id="Phobius"/>
    </source>
</evidence>
<dbReference type="CDD" id="cd03801">
    <property type="entry name" value="GT4_PimA-like"/>
    <property type="match status" value="1"/>
</dbReference>
<evidence type="ECO:0000313" key="4">
    <source>
        <dbReference type="Proteomes" id="UP000636891"/>
    </source>
</evidence>
<proteinExistence type="predicted"/>
<sequence>MPYRNIASGSLKTLIVLLYSLPTILWLIAVCLFRKTDRIYVNSAVNFPGAWVAYITGKRCLWHIHEQPNAHTDYLPRWMISTYRKLFTASNITPVFVTERCRRLWSQKLACDFPVYRIAYPPLKELPLTVSKKTGTALTIGYLGALIPGKNVAALVRSYARLHTSHPQDPPYLLICGSGPCLHELQDLARTLHVETFTEFRAFQNDVSGFFADIDMLVQPSLNESWGLTVLEAMSQRKAVITTTETGLHEILTGEECLFFDPSDEDELYKCLEALQEEGLRNRLSSNGYDKVRLLNLNHQFELTIKDIL</sequence>
<dbReference type="SUPFAM" id="SSF53756">
    <property type="entry name" value="UDP-Glycosyltransferase/glycogen phosphorylase"/>
    <property type="match status" value="1"/>
</dbReference>
<keyword evidence="1" id="KW-1133">Transmembrane helix</keyword>
<dbReference type="RefSeq" id="WP_172970800.1">
    <property type="nucleotide sequence ID" value="NZ_JACOOK010000008.1"/>
</dbReference>
<reference evidence="3 4" key="1">
    <citation type="submission" date="2020-08" db="EMBL/GenBank/DDBJ databases">
        <title>Genome public.</title>
        <authorList>
            <person name="Liu C."/>
            <person name="Sun Q."/>
        </authorList>
    </citation>
    <scope>NUCLEOTIDE SEQUENCE [LARGE SCALE GENOMIC DNA]</scope>
    <source>
        <strain evidence="3 4">New-7</strain>
    </source>
</reference>
<dbReference type="EMBL" id="JACOOK010000008">
    <property type="protein sequence ID" value="MBC5617698.1"/>
    <property type="molecule type" value="Genomic_DNA"/>
</dbReference>
<evidence type="ECO:0000313" key="3">
    <source>
        <dbReference type="EMBL" id="MBC5617698.1"/>
    </source>
</evidence>